<dbReference type="AlphaFoldDB" id="A0A4Q9MF50"/>
<proteinExistence type="predicted"/>
<name>A0A4Q9MF50_9APHY</name>
<accession>A0A4Q9MF50</accession>
<dbReference type="Proteomes" id="UP000292957">
    <property type="component" value="Unassembled WGS sequence"/>
</dbReference>
<gene>
    <name evidence="1" type="ORF">BD311DRAFT_558712</name>
</gene>
<protein>
    <submittedName>
        <fullName evidence="1">Uncharacterized protein</fullName>
    </submittedName>
</protein>
<dbReference type="EMBL" id="ML143479">
    <property type="protein sequence ID" value="TBU24431.1"/>
    <property type="molecule type" value="Genomic_DNA"/>
</dbReference>
<evidence type="ECO:0000313" key="1">
    <source>
        <dbReference type="EMBL" id="TBU24431.1"/>
    </source>
</evidence>
<reference evidence="1" key="1">
    <citation type="submission" date="2019-01" db="EMBL/GenBank/DDBJ databases">
        <title>Draft genome sequences of three monokaryotic isolates of the white-rot basidiomycete fungus Dichomitus squalens.</title>
        <authorList>
            <consortium name="DOE Joint Genome Institute"/>
            <person name="Lopez S.C."/>
            <person name="Andreopoulos B."/>
            <person name="Pangilinan J."/>
            <person name="Lipzen A."/>
            <person name="Riley R."/>
            <person name="Ahrendt S."/>
            <person name="Ng V."/>
            <person name="Barry K."/>
            <person name="Daum C."/>
            <person name="Grigoriev I.V."/>
            <person name="Hilden K.S."/>
            <person name="Makela M.R."/>
            <person name="de Vries R.P."/>
        </authorList>
    </citation>
    <scope>NUCLEOTIDE SEQUENCE [LARGE SCALE GENOMIC DNA]</scope>
    <source>
        <strain evidence="1">OM18370.1</strain>
    </source>
</reference>
<sequence length="195" mass="21578">MPFLDLHVLLPDGQWAMIKAGRYIRSSWATQRVDSTSHWSVYSSLFFCEMLLARCIAQKSRQRFLEAWVLVFCPQLLSVNSANSFRTPFGAVPGVPGSHVFHHCYEGQGLLATHTCTSQVVVHWVSIVTRLHGHQWASSCRQSSGGFRTAGQAMLFWHRSCGTISGVAPLRHRAFGKARISGGAMAEPLVECASC</sequence>
<organism evidence="1">
    <name type="scientific">Dichomitus squalens</name>
    <dbReference type="NCBI Taxonomy" id="114155"/>
    <lineage>
        <taxon>Eukaryota</taxon>
        <taxon>Fungi</taxon>
        <taxon>Dikarya</taxon>
        <taxon>Basidiomycota</taxon>
        <taxon>Agaricomycotina</taxon>
        <taxon>Agaricomycetes</taxon>
        <taxon>Polyporales</taxon>
        <taxon>Polyporaceae</taxon>
        <taxon>Dichomitus</taxon>
    </lineage>
</organism>